<evidence type="ECO:0000313" key="1">
    <source>
        <dbReference type="EMBL" id="RRT38752.1"/>
    </source>
</evidence>
<protein>
    <submittedName>
        <fullName evidence="1">Uncharacterized protein</fullName>
    </submittedName>
</protein>
<accession>A0A426XH20</accession>
<dbReference type="Proteomes" id="UP000287651">
    <property type="component" value="Unassembled WGS sequence"/>
</dbReference>
<evidence type="ECO:0000313" key="2">
    <source>
        <dbReference type="Proteomes" id="UP000287651"/>
    </source>
</evidence>
<proteinExistence type="predicted"/>
<comment type="caution">
    <text evidence="1">The sequence shown here is derived from an EMBL/GenBank/DDBJ whole genome shotgun (WGS) entry which is preliminary data.</text>
</comment>
<dbReference type="EMBL" id="AMZH03020890">
    <property type="protein sequence ID" value="RRT38752.1"/>
    <property type="molecule type" value="Genomic_DNA"/>
</dbReference>
<gene>
    <name evidence="1" type="ORF">B296_00039517</name>
</gene>
<dbReference type="AlphaFoldDB" id="A0A426XH20"/>
<name>A0A426XH20_ENSVE</name>
<sequence>VEFRSGFRAPSRKFKILAIPNVVAHGKSNEQGFMKKHNVHKLCAMSHGKSSFDRVFVHYLRNSKCWPFPKFPWEVERARFHEKTRHL</sequence>
<feature type="non-terminal residue" evidence="1">
    <location>
        <position position="1"/>
    </location>
</feature>
<reference evidence="1 2" key="1">
    <citation type="journal article" date="2014" name="Agronomy (Basel)">
        <title>A Draft Genome Sequence for Ensete ventricosum, the Drought-Tolerant Tree Against Hunger.</title>
        <authorList>
            <person name="Harrison J."/>
            <person name="Moore K.A."/>
            <person name="Paszkiewicz K."/>
            <person name="Jones T."/>
            <person name="Grant M."/>
            <person name="Ambacheew D."/>
            <person name="Muzemil S."/>
            <person name="Studholme D.J."/>
        </authorList>
    </citation>
    <scope>NUCLEOTIDE SEQUENCE [LARGE SCALE GENOMIC DNA]</scope>
</reference>
<organism evidence="1 2">
    <name type="scientific">Ensete ventricosum</name>
    <name type="common">Abyssinian banana</name>
    <name type="synonym">Musa ensete</name>
    <dbReference type="NCBI Taxonomy" id="4639"/>
    <lineage>
        <taxon>Eukaryota</taxon>
        <taxon>Viridiplantae</taxon>
        <taxon>Streptophyta</taxon>
        <taxon>Embryophyta</taxon>
        <taxon>Tracheophyta</taxon>
        <taxon>Spermatophyta</taxon>
        <taxon>Magnoliopsida</taxon>
        <taxon>Liliopsida</taxon>
        <taxon>Zingiberales</taxon>
        <taxon>Musaceae</taxon>
        <taxon>Ensete</taxon>
    </lineage>
</organism>